<feature type="transmembrane region" description="Helical" evidence="2">
    <location>
        <begin position="49"/>
        <end position="70"/>
    </location>
</feature>
<evidence type="ECO:0000313" key="5">
    <source>
        <dbReference type="Proteomes" id="UP001199319"/>
    </source>
</evidence>
<evidence type="ECO:0000259" key="3">
    <source>
        <dbReference type="SMART" id="SM00635"/>
    </source>
</evidence>
<dbReference type="RefSeq" id="WP_302928657.1">
    <property type="nucleotide sequence ID" value="NZ_JAJEPW010000018.1"/>
</dbReference>
<dbReference type="Proteomes" id="UP001199319">
    <property type="component" value="Unassembled WGS sequence"/>
</dbReference>
<dbReference type="InterPro" id="IPR008964">
    <property type="entry name" value="Invasin/intimin_cell_adhesion"/>
</dbReference>
<evidence type="ECO:0000256" key="2">
    <source>
        <dbReference type="SAM" id="Phobius"/>
    </source>
</evidence>
<accession>A0AAE3DCV9</accession>
<feature type="domain" description="BIG2" evidence="3">
    <location>
        <begin position="91"/>
        <end position="162"/>
    </location>
</feature>
<protein>
    <submittedName>
        <fullName evidence="4">Ig-like domain-containing protein</fullName>
    </submittedName>
</protein>
<gene>
    <name evidence="4" type="ORF">LKD37_07600</name>
</gene>
<keyword evidence="2" id="KW-0472">Membrane</keyword>
<reference evidence="4" key="1">
    <citation type="submission" date="2021-10" db="EMBL/GenBank/DDBJ databases">
        <title>Anaerobic single-cell dispensing facilitates the cultivation of human gut bacteria.</title>
        <authorList>
            <person name="Afrizal A."/>
        </authorList>
    </citation>
    <scope>NUCLEOTIDE SEQUENCE</scope>
    <source>
        <strain evidence="4">CLA-AA-H272</strain>
    </source>
</reference>
<proteinExistence type="predicted"/>
<keyword evidence="5" id="KW-1185">Reference proteome</keyword>
<dbReference type="EMBL" id="JAJEPW010000018">
    <property type="protein sequence ID" value="MCC2129378.1"/>
    <property type="molecule type" value="Genomic_DNA"/>
</dbReference>
<keyword evidence="2" id="KW-1133">Transmembrane helix</keyword>
<name>A0AAE3DCV9_9FIRM</name>
<dbReference type="InterPro" id="IPR003343">
    <property type="entry name" value="Big_2"/>
</dbReference>
<evidence type="ECO:0000256" key="1">
    <source>
        <dbReference type="SAM" id="MobiDB-lite"/>
    </source>
</evidence>
<organism evidence="4 5">
    <name type="scientific">Brotocaccenecus cirricatena</name>
    <dbReference type="NCBI Taxonomy" id="3064195"/>
    <lineage>
        <taxon>Bacteria</taxon>
        <taxon>Bacillati</taxon>
        <taxon>Bacillota</taxon>
        <taxon>Clostridia</taxon>
        <taxon>Eubacteriales</taxon>
        <taxon>Oscillospiraceae</taxon>
        <taxon>Brotocaccenecus</taxon>
    </lineage>
</organism>
<evidence type="ECO:0000313" key="4">
    <source>
        <dbReference type="EMBL" id="MCC2129378.1"/>
    </source>
</evidence>
<feature type="domain" description="BIG2" evidence="3">
    <location>
        <begin position="184"/>
        <end position="254"/>
    </location>
</feature>
<dbReference type="SMART" id="SM00635">
    <property type="entry name" value="BID_2"/>
    <property type="match status" value="2"/>
</dbReference>
<dbReference type="SUPFAM" id="SSF49373">
    <property type="entry name" value="Invasin/intimin cell-adhesion fragments"/>
    <property type="match status" value="2"/>
</dbReference>
<feature type="region of interest" description="Disordered" evidence="1">
    <location>
        <begin position="76"/>
        <end position="95"/>
    </location>
</feature>
<dbReference type="AlphaFoldDB" id="A0AAE3DCV9"/>
<feature type="compositionally biased region" description="Low complexity" evidence="1">
    <location>
        <begin position="82"/>
        <end position="95"/>
    </location>
</feature>
<keyword evidence="2" id="KW-0812">Transmembrane</keyword>
<dbReference type="Gene3D" id="2.60.40.1080">
    <property type="match status" value="2"/>
</dbReference>
<comment type="caution">
    <text evidence="4">The sequence shown here is derived from an EMBL/GenBank/DDBJ whole genome shotgun (WGS) entry which is preliminary data.</text>
</comment>
<dbReference type="Pfam" id="PF02368">
    <property type="entry name" value="Big_2"/>
    <property type="match status" value="2"/>
</dbReference>
<sequence length="256" mass="26892">MKLIKCPKCGEMYSDSYRTCPFCQEDEALKGRAAAPRRKVTRRRRAPSILGPAMVLVVVLAAVLVGVLLFGGKGNAEKPDDPAVVEPDPAPTTPLTLDQTTLNLNQAETATLTVTGAEDVLWTSSDTNVATVDDTGLVTAGIPGTATITVTTADGSQSAACTVNVATPLPEPPEEKLGLRSIYQNKGETINEFSARVGSTVQMRVDGTEQTVTWTIEDTKIATVDANGLVTAVAKGKTILKATVGDQSVSCFVIVN</sequence>